<dbReference type="Gene3D" id="1.10.530.10">
    <property type="match status" value="1"/>
</dbReference>
<dbReference type="InterPro" id="IPR000726">
    <property type="entry name" value="Glyco_hydro_19_cat"/>
</dbReference>
<dbReference type="PANTHER" id="PTHR22595:SF193">
    <property type="entry name" value="ENDOCHITINASE EP3"/>
    <property type="match status" value="1"/>
</dbReference>
<evidence type="ECO:0000256" key="4">
    <source>
        <dbReference type="SAM" id="SignalP"/>
    </source>
</evidence>
<keyword evidence="6" id="KW-0378">Hydrolase</keyword>
<dbReference type="Proteomes" id="UP001567538">
    <property type="component" value="Unassembled WGS sequence"/>
</dbReference>
<proteinExistence type="predicted"/>
<evidence type="ECO:0000313" key="7">
    <source>
        <dbReference type="Proteomes" id="UP001567538"/>
    </source>
</evidence>
<comment type="function">
    <text evidence="1">Defense against chitin-containing fungal pathogens.</text>
</comment>
<evidence type="ECO:0000256" key="3">
    <source>
        <dbReference type="ARBA" id="ARBA00023024"/>
    </source>
</evidence>
<dbReference type="SUPFAM" id="SSF53955">
    <property type="entry name" value="Lysozyme-like"/>
    <property type="match status" value="1"/>
</dbReference>
<accession>A0ABD1I3R0</accession>
<keyword evidence="2" id="KW-0611">Plant defense</keyword>
<keyword evidence="3" id="KW-0146">Chitin degradation</keyword>
<dbReference type="GO" id="GO:0006952">
    <property type="term" value="P:defense response"/>
    <property type="evidence" value="ECO:0007669"/>
    <property type="project" value="UniProtKB-KW"/>
</dbReference>
<protein>
    <submittedName>
        <fullName evidence="6">Chitinase 4</fullName>
        <ecNumber evidence="6">3.2.1.14</ecNumber>
    </submittedName>
</protein>
<dbReference type="GO" id="GO:0006032">
    <property type="term" value="P:chitin catabolic process"/>
    <property type="evidence" value="ECO:0007669"/>
    <property type="project" value="UniProtKB-KW"/>
</dbReference>
<feature type="signal peptide" evidence="4">
    <location>
        <begin position="1"/>
        <end position="18"/>
    </location>
</feature>
<dbReference type="PANTHER" id="PTHR22595">
    <property type="entry name" value="CHITINASE-RELATED"/>
    <property type="match status" value="1"/>
</dbReference>
<feature type="chain" id="PRO_5044875348" evidence="4">
    <location>
        <begin position="19"/>
        <end position="131"/>
    </location>
</feature>
<comment type="caution">
    <text evidence="6">The sequence shown here is derived from an EMBL/GenBank/DDBJ whole genome shotgun (WGS) entry which is preliminary data.</text>
</comment>
<name>A0ABD1I3R0_SALDI</name>
<organism evidence="6 7">
    <name type="scientific">Salvia divinorum</name>
    <name type="common">Maria pastora</name>
    <name type="synonym">Diviner's sage</name>
    <dbReference type="NCBI Taxonomy" id="28513"/>
    <lineage>
        <taxon>Eukaryota</taxon>
        <taxon>Viridiplantae</taxon>
        <taxon>Streptophyta</taxon>
        <taxon>Embryophyta</taxon>
        <taxon>Tracheophyta</taxon>
        <taxon>Spermatophyta</taxon>
        <taxon>Magnoliopsida</taxon>
        <taxon>eudicotyledons</taxon>
        <taxon>Gunneridae</taxon>
        <taxon>Pentapetalae</taxon>
        <taxon>asterids</taxon>
        <taxon>lamiids</taxon>
        <taxon>Lamiales</taxon>
        <taxon>Lamiaceae</taxon>
        <taxon>Nepetoideae</taxon>
        <taxon>Mentheae</taxon>
        <taxon>Salviinae</taxon>
        <taxon>Salvia</taxon>
        <taxon>Salvia subgen. Calosphace</taxon>
    </lineage>
</organism>
<keyword evidence="3" id="KW-0119">Carbohydrate metabolism</keyword>
<keyword evidence="3" id="KW-0624">Polysaccharide degradation</keyword>
<dbReference type="GO" id="GO:0008843">
    <property type="term" value="F:endochitinase activity"/>
    <property type="evidence" value="ECO:0007669"/>
    <property type="project" value="UniProtKB-EC"/>
</dbReference>
<evidence type="ECO:0000256" key="2">
    <source>
        <dbReference type="ARBA" id="ARBA00022821"/>
    </source>
</evidence>
<keyword evidence="7" id="KW-1185">Reference proteome</keyword>
<dbReference type="Pfam" id="PF00182">
    <property type="entry name" value="Glyco_hydro_19"/>
    <property type="match status" value="1"/>
</dbReference>
<evidence type="ECO:0000313" key="6">
    <source>
        <dbReference type="EMBL" id="KAL1563370.1"/>
    </source>
</evidence>
<dbReference type="EC" id="3.2.1.14" evidence="6"/>
<dbReference type="AlphaFoldDB" id="A0ABD1I3R0"/>
<feature type="domain" description="Glycoside hydrolase family 19 catalytic" evidence="5">
    <location>
        <begin position="54"/>
        <end position="129"/>
    </location>
</feature>
<reference evidence="6 7" key="1">
    <citation type="submission" date="2024-06" db="EMBL/GenBank/DDBJ databases">
        <title>A chromosome level genome sequence of Diviner's sage (Salvia divinorum).</title>
        <authorList>
            <person name="Ford S.A."/>
            <person name="Ro D.-K."/>
            <person name="Ness R.W."/>
            <person name="Phillips M.A."/>
        </authorList>
    </citation>
    <scope>NUCLEOTIDE SEQUENCE [LARGE SCALE GENOMIC DNA]</scope>
    <source>
        <strain evidence="6">SAF-2024a</strain>
        <tissue evidence="6">Leaf</tissue>
    </source>
</reference>
<dbReference type="CDD" id="cd00325">
    <property type="entry name" value="chitinase_GH19"/>
    <property type="match status" value="1"/>
</dbReference>
<keyword evidence="4" id="KW-0732">Signal</keyword>
<keyword evidence="6" id="KW-0326">Glycosidase</keyword>
<evidence type="ECO:0000259" key="5">
    <source>
        <dbReference type="Pfam" id="PF00182"/>
    </source>
</evidence>
<dbReference type="EMBL" id="JBEAFC010000003">
    <property type="protein sequence ID" value="KAL1563370.1"/>
    <property type="molecule type" value="Genomic_DNA"/>
</dbReference>
<gene>
    <name evidence="6" type="primary">CHT4</name>
    <name evidence="6" type="ORF">AAHA92_05842</name>
</gene>
<evidence type="ECO:0000256" key="1">
    <source>
        <dbReference type="ARBA" id="ARBA00003102"/>
    </source>
</evidence>
<dbReference type="InterPro" id="IPR023346">
    <property type="entry name" value="Lysozyme-like_dom_sf"/>
</dbReference>
<sequence length="131" mass="14190">MTIFITLISFLLAAVLIAGPLQTRVSGQTLTTPHSRVATATNSPTLSRTRSSARAAFLEAARSYPLFRTTGSPEQEIAAFFAHVTHETGHMCHIEEINGASKAANYCDKQNRQYPCKAGKGYHGRSPVQPS</sequence>